<dbReference type="AlphaFoldDB" id="A0A212QYN6"/>
<dbReference type="GO" id="GO:0006355">
    <property type="term" value="P:regulation of DNA-templated transcription"/>
    <property type="evidence" value="ECO:0007669"/>
    <property type="project" value="InterPro"/>
</dbReference>
<dbReference type="Pfam" id="PF00486">
    <property type="entry name" value="Trans_reg_C"/>
    <property type="match status" value="1"/>
</dbReference>
<dbReference type="SMART" id="SM00448">
    <property type="entry name" value="REC"/>
    <property type="match status" value="1"/>
</dbReference>
<dbReference type="SUPFAM" id="SSF52172">
    <property type="entry name" value="CheY-like"/>
    <property type="match status" value="1"/>
</dbReference>
<dbReference type="Proteomes" id="UP000197065">
    <property type="component" value="Unassembled WGS sequence"/>
</dbReference>
<organism evidence="10 11">
    <name type="scientific">Arboricoccus pini</name>
    <dbReference type="NCBI Taxonomy" id="1963835"/>
    <lineage>
        <taxon>Bacteria</taxon>
        <taxon>Pseudomonadati</taxon>
        <taxon>Pseudomonadota</taxon>
        <taxon>Alphaproteobacteria</taxon>
        <taxon>Geminicoccales</taxon>
        <taxon>Geminicoccaceae</taxon>
        <taxon>Arboricoccus</taxon>
    </lineage>
</organism>
<keyword evidence="2" id="KW-0902">Two-component regulatory system</keyword>
<keyword evidence="1 6" id="KW-0597">Phosphoprotein</keyword>
<dbReference type="SMART" id="SM00862">
    <property type="entry name" value="Trans_reg_C"/>
    <property type="match status" value="1"/>
</dbReference>
<dbReference type="RefSeq" id="WP_088560731.1">
    <property type="nucleotide sequence ID" value="NZ_FYEH01000004.1"/>
</dbReference>
<dbReference type="FunFam" id="1.10.10.10:FF:000052">
    <property type="entry name" value="Cell cycle response regulator"/>
    <property type="match status" value="1"/>
</dbReference>
<evidence type="ECO:0000256" key="3">
    <source>
        <dbReference type="ARBA" id="ARBA00023015"/>
    </source>
</evidence>
<dbReference type="PROSITE" id="PS51755">
    <property type="entry name" value="OMPR_PHOB"/>
    <property type="match status" value="1"/>
</dbReference>
<dbReference type="Gene3D" id="1.10.10.10">
    <property type="entry name" value="Winged helix-like DNA-binding domain superfamily/Winged helix DNA-binding domain"/>
    <property type="match status" value="1"/>
</dbReference>
<evidence type="ECO:0000256" key="4">
    <source>
        <dbReference type="ARBA" id="ARBA00023125"/>
    </source>
</evidence>
<gene>
    <name evidence="10" type="ORF">SAMN07250955_104147</name>
</gene>
<dbReference type="InterPro" id="IPR036388">
    <property type="entry name" value="WH-like_DNA-bd_sf"/>
</dbReference>
<dbReference type="CDD" id="cd00383">
    <property type="entry name" value="trans_reg_C"/>
    <property type="match status" value="1"/>
</dbReference>
<proteinExistence type="predicted"/>
<dbReference type="GO" id="GO:0000976">
    <property type="term" value="F:transcription cis-regulatory region binding"/>
    <property type="evidence" value="ECO:0007669"/>
    <property type="project" value="TreeGrafter"/>
</dbReference>
<feature type="domain" description="Response regulatory" evidence="8">
    <location>
        <begin position="2"/>
        <end position="116"/>
    </location>
</feature>
<dbReference type="PANTHER" id="PTHR48111">
    <property type="entry name" value="REGULATOR OF RPOS"/>
    <property type="match status" value="1"/>
</dbReference>
<name>A0A212QYN6_9PROT</name>
<protein>
    <submittedName>
        <fullName evidence="10">Two-component system, cell cycle response regulator CtrA</fullName>
    </submittedName>
</protein>
<keyword evidence="3" id="KW-0805">Transcription regulation</keyword>
<keyword evidence="11" id="KW-1185">Reference proteome</keyword>
<accession>A0A212QYN6</accession>
<dbReference type="InterPro" id="IPR001867">
    <property type="entry name" value="OmpR/PhoB-type_DNA-bd"/>
</dbReference>
<dbReference type="InterPro" id="IPR001789">
    <property type="entry name" value="Sig_transdc_resp-reg_receiver"/>
</dbReference>
<dbReference type="PANTHER" id="PTHR48111:SF22">
    <property type="entry name" value="REGULATOR OF RPOS"/>
    <property type="match status" value="1"/>
</dbReference>
<keyword evidence="4 7" id="KW-0238">DNA-binding</keyword>
<dbReference type="InterPro" id="IPR039420">
    <property type="entry name" value="WalR-like"/>
</dbReference>
<dbReference type="Pfam" id="PF00072">
    <property type="entry name" value="Response_reg"/>
    <property type="match status" value="1"/>
</dbReference>
<evidence type="ECO:0000256" key="6">
    <source>
        <dbReference type="PROSITE-ProRule" id="PRU00169"/>
    </source>
</evidence>
<keyword evidence="5" id="KW-0804">Transcription</keyword>
<feature type="DNA-binding region" description="OmpR/PhoB-type" evidence="7">
    <location>
        <begin position="124"/>
        <end position="223"/>
    </location>
</feature>
<evidence type="ECO:0000256" key="7">
    <source>
        <dbReference type="PROSITE-ProRule" id="PRU01091"/>
    </source>
</evidence>
<evidence type="ECO:0000313" key="10">
    <source>
        <dbReference type="EMBL" id="SNB64829.1"/>
    </source>
</evidence>
<dbReference type="OrthoDB" id="9802426at2"/>
<evidence type="ECO:0000313" key="11">
    <source>
        <dbReference type="Proteomes" id="UP000197065"/>
    </source>
</evidence>
<feature type="domain" description="OmpR/PhoB-type" evidence="9">
    <location>
        <begin position="124"/>
        <end position="223"/>
    </location>
</feature>
<evidence type="ECO:0000259" key="9">
    <source>
        <dbReference type="PROSITE" id="PS51755"/>
    </source>
</evidence>
<evidence type="ECO:0000256" key="2">
    <source>
        <dbReference type="ARBA" id="ARBA00023012"/>
    </source>
</evidence>
<evidence type="ECO:0000256" key="5">
    <source>
        <dbReference type="ARBA" id="ARBA00023163"/>
    </source>
</evidence>
<dbReference type="GO" id="GO:0005829">
    <property type="term" value="C:cytosol"/>
    <property type="evidence" value="ECO:0007669"/>
    <property type="project" value="TreeGrafter"/>
</dbReference>
<sequence>MRALLAEDDPVSARLIRASIEPSNFLVETATSAEDALDLAKVYDFDIAIIDLKLPDSDGNELVRRMRAAGITVPVLICTAHDDKQEMVRALICGADDYITKPFDKNELTARLQAIVRRSKGHAESVIRTGRMTIDLSARTVHIDGKLLPVSPKEYSILELLSLRKGRTLTKDMFLDHLYGGMDEPEQKIVDVFICKLRKKIIKLTGDESGIQTVWGHGYMLKDSEHGLNEDAAEPYFTSPEDELEAARTPEMERHNLSELDALLIKLLG</sequence>
<dbReference type="EMBL" id="FYEH01000004">
    <property type="protein sequence ID" value="SNB64829.1"/>
    <property type="molecule type" value="Genomic_DNA"/>
</dbReference>
<dbReference type="GO" id="GO:0032993">
    <property type="term" value="C:protein-DNA complex"/>
    <property type="evidence" value="ECO:0007669"/>
    <property type="project" value="TreeGrafter"/>
</dbReference>
<reference evidence="10 11" key="1">
    <citation type="submission" date="2017-06" db="EMBL/GenBank/DDBJ databases">
        <authorList>
            <person name="Kim H.J."/>
            <person name="Triplett B.A."/>
        </authorList>
    </citation>
    <scope>NUCLEOTIDE SEQUENCE [LARGE SCALE GENOMIC DNA]</scope>
    <source>
        <strain evidence="10 11">B29T1</strain>
    </source>
</reference>
<dbReference type="GO" id="GO:0000156">
    <property type="term" value="F:phosphorelay response regulator activity"/>
    <property type="evidence" value="ECO:0007669"/>
    <property type="project" value="TreeGrafter"/>
</dbReference>
<dbReference type="PROSITE" id="PS50110">
    <property type="entry name" value="RESPONSE_REGULATORY"/>
    <property type="match status" value="1"/>
</dbReference>
<dbReference type="Gene3D" id="3.40.50.2300">
    <property type="match status" value="1"/>
</dbReference>
<evidence type="ECO:0000259" key="8">
    <source>
        <dbReference type="PROSITE" id="PS50110"/>
    </source>
</evidence>
<dbReference type="InterPro" id="IPR011006">
    <property type="entry name" value="CheY-like_superfamily"/>
</dbReference>
<evidence type="ECO:0000256" key="1">
    <source>
        <dbReference type="ARBA" id="ARBA00022553"/>
    </source>
</evidence>
<feature type="modified residue" description="4-aspartylphosphate" evidence="6">
    <location>
        <position position="51"/>
    </location>
</feature>